<evidence type="ECO:0000313" key="10">
    <source>
        <dbReference type="Proteomes" id="UP000886879"/>
    </source>
</evidence>
<keyword evidence="5" id="KW-0808">Transferase</keyword>
<dbReference type="Proteomes" id="UP000886879">
    <property type="component" value="Unassembled WGS sequence"/>
</dbReference>
<evidence type="ECO:0000256" key="4">
    <source>
        <dbReference type="ARBA" id="ARBA00022553"/>
    </source>
</evidence>
<dbReference type="Pfam" id="PF00512">
    <property type="entry name" value="HisKA"/>
    <property type="match status" value="1"/>
</dbReference>
<evidence type="ECO:0000259" key="8">
    <source>
        <dbReference type="PROSITE" id="PS50109"/>
    </source>
</evidence>
<dbReference type="InterPro" id="IPR003661">
    <property type="entry name" value="HisK_dim/P_dom"/>
</dbReference>
<dbReference type="InterPro" id="IPR036097">
    <property type="entry name" value="HisK_dim/P_sf"/>
</dbReference>
<dbReference type="Gene3D" id="3.30.565.10">
    <property type="entry name" value="Histidine kinase-like ATPase, C-terminal domain"/>
    <property type="match status" value="1"/>
</dbReference>
<gene>
    <name evidence="9" type="ORF">IAD31_05755</name>
</gene>
<protein>
    <recommendedName>
        <fullName evidence="3">histidine kinase</fullName>
        <ecNumber evidence="3">2.7.13.3</ecNumber>
    </recommendedName>
</protein>
<evidence type="ECO:0000256" key="2">
    <source>
        <dbReference type="ARBA" id="ARBA00004370"/>
    </source>
</evidence>
<comment type="caution">
    <text evidence="9">The sequence shown here is derived from an EMBL/GenBank/DDBJ whole genome shotgun (WGS) entry which is preliminary data.</text>
</comment>
<dbReference type="InterPro" id="IPR005467">
    <property type="entry name" value="His_kinase_dom"/>
</dbReference>
<comment type="subcellular location">
    <subcellularLocation>
        <location evidence="2">Membrane</location>
    </subcellularLocation>
</comment>
<dbReference type="EMBL" id="DVFO01000055">
    <property type="protein sequence ID" value="HIQ61083.1"/>
    <property type="molecule type" value="Genomic_DNA"/>
</dbReference>
<dbReference type="Pfam" id="PF02518">
    <property type="entry name" value="HATPase_c"/>
    <property type="match status" value="1"/>
</dbReference>
<dbReference type="Gene3D" id="1.10.287.130">
    <property type="match status" value="1"/>
</dbReference>
<dbReference type="InterPro" id="IPR050351">
    <property type="entry name" value="BphY/WalK/GraS-like"/>
</dbReference>
<evidence type="ECO:0000256" key="7">
    <source>
        <dbReference type="ARBA" id="ARBA00023012"/>
    </source>
</evidence>
<dbReference type="SUPFAM" id="SSF55874">
    <property type="entry name" value="ATPase domain of HSP90 chaperone/DNA topoisomerase II/histidine kinase"/>
    <property type="match status" value="1"/>
</dbReference>
<evidence type="ECO:0000256" key="6">
    <source>
        <dbReference type="ARBA" id="ARBA00022777"/>
    </source>
</evidence>
<dbReference type="GO" id="GO:0004721">
    <property type="term" value="F:phosphoprotein phosphatase activity"/>
    <property type="evidence" value="ECO:0007669"/>
    <property type="project" value="TreeGrafter"/>
</dbReference>
<dbReference type="SMART" id="SM00388">
    <property type="entry name" value="HisKA"/>
    <property type="match status" value="1"/>
</dbReference>
<dbReference type="CDD" id="cd00082">
    <property type="entry name" value="HisKA"/>
    <property type="match status" value="1"/>
</dbReference>
<sequence length="294" mass="32585">MLPWILVALLGLLLLILAGKVYTLRKSARQLREGMARQLERETNTLLAVSSGDREMRALADALNGQLAQLRAERQRYQHGDLELKEAITNISHDLRTPLTAIVGYLALLEGEEKSEAVERYLSQISNRTQVLHQLSEELFAYALLTAPQPLHPQRVDLRGLVEEALLSYCGAMEQRNMEPTIQLPEGRVERNLDPTAAGRVLSNIISNALKYSAGDFSVTMTPNGVITFANSAPDLNPVLVQRLFDRFFTVETARHSTGLGLSIAKLLTQQMEGSLEAKYQEGQLVITLSLPVA</sequence>
<evidence type="ECO:0000313" key="9">
    <source>
        <dbReference type="EMBL" id="HIQ61083.1"/>
    </source>
</evidence>
<dbReference type="SMART" id="SM00387">
    <property type="entry name" value="HATPase_c"/>
    <property type="match status" value="1"/>
</dbReference>
<keyword evidence="4" id="KW-0597">Phosphoprotein</keyword>
<evidence type="ECO:0000256" key="1">
    <source>
        <dbReference type="ARBA" id="ARBA00000085"/>
    </source>
</evidence>
<dbReference type="GO" id="GO:0005886">
    <property type="term" value="C:plasma membrane"/>
    <property type="evidence" value="ECO:0007669"/>
    <property type="project" value="TreeGrafter"/>
</dbReference>
<dbReference type="PROSITE" id="PS50109">
    <property type="entry name" value="HIS_KIN"/>
    <property type="match status" value="1"/>
</dbReference>
<organism evidence="9 10">
    <name type="scientific">Candidatus Enterenecus faecium</name>
    <dbReference type="NCBI Taxonomy" id="2840780"/>
    <lineage>
        <taxon>Bacteria</taxon>
        <taxon>Bacillati</taxon>
        <taxon>Bacillota</taxon>
        <taxon>Clostridia</taxon>
        <taxon>Eubacteriales</taxon>
        <taxon>Candidatus Enterenecus</taxon>
    </lineage>
</organism>
<keyword evidence="7" id="KW-0902">Two-component regulatory system</keyword>
<keyword evidence="6 9" id="KW-0418">Kinase</keyword>
<dbReference type="GO" id="GO:0000155">
    <property type="term" value="F:phosphorelay sensor kinase activity"/>
    <property type="evidence" value="ECO:0007669"/>
    <property type="project" value="InterPro"/>
</dbReference>
<feature type="domain" description="Histidine kinase" evidence="8">
    <location>
        <begin position="90"/>
        <end position="294"/>
    </location>
</feature>
<proteinExistence type="predicted"/>
<evidence type="ECO:0000256" key="5">
    <source>
        <dbReference type="ARBA" id="ARBA00022679"/>
    </source>
</evidence>
<dbReference type="SUPFAM" id="SSF47384">
    <property type="entry name" value="Homodimeric domain of signal transducing histidine kinase"/>
    <property type="match status" value="1"/>
</dbReference>
<dbReference type="PANTHER" id="PTHR45453">
    <property type="entry name" value="PHOSPHATE REGULON SENSOR PROTEIN PHOR"/>
    <property type="match status" value="1"/>
</dbReference>
<dbReference type="GO" id="GO:0016036">
    <property type="term" value="P:cellular response to phosphate starvation"/>
    <property type="evidence" value="ECO:0007669"/>
    <property type="project" value="TreeGrafter"/>
</dbReference>
<reference evidence="9" key="2">
    <citation type="journal article" date="2021" name="PeerJ">
        <title>Extensive microbial diversity within the chicken gut microbiome revealed by metagenomics and culture.</title>
        <authorList>
            <person name="Gilroy R."/>
            <person name="Ravi A."/>
            <person name="Getino M."/>
            <person name="Pursley I."/>
            <person name="Horton D.L."/>
            <person name="Alikhan N.F."/>
            <person name="Baker D."/>
            <person name="Gharbi K."/>
            <person name="Hall N."/>
            <person name="Watson M."/>
            <person name="Adriaenssens E.M."/>
            <person name="Foster-Nyarko E."/>
            <person name="Jarju S."/>
            <person name="Secka A."/>
            <person name="Antonio M."/>
            <person name="Oren A."/>
            <person name="Chaudhuri R.R."/>
            <person name="La Ragione R."/>
            <person name="Hildebrand F."/>
            <person name="Pallen M.J."/>
        </authorList>
    </citation>
    <scope>NUCLEOTIDE SEQUENCE</scope>
    <source>
        <strain evidence="9">ChiGjej2B2-12916</strain>
    </source>
</reference>
<name>A0A9D1CHA3_9FIRM</name>
<dbReference type="InterPro" id="IPR036890">
    <property type="entry name" value="HATPase_C_sf"/>
</dbReference>
<comment type="catalytic activity">
    <reaction evidence="1">
        <text>ATP + protein L-histidine = ADP + protein N-phospho-L-histidine.</text>
        <dbReference type="EC" id="2.7.13.3"/>
    </reaction>
</comment>
<dbReference type="EC" id="2.7.13.3" evidence="3"/>
<dbReference type="InterPro" id="IPR003594">
    <property type="entry name" value="HATPase_dom"/>
</dbReference>
<evidence type="ECO:0000256" key="3">
    <source>
        <dbReference type="ARBA" id="ARBA00012438"/>
    </source>
</evidence>
<dbReference type="PANTHER" id="PTHR45453:SF1">
    <property type="entry name" value="PHOSPHATE REGULON SENSOR PROTEIN PHOR"/>
    <property type="match status" value="1"/>
</dbReference>
<reference evidence="9" key="1">
    <citation type="submission" date="2020-10" db="EMBL/GenBank/DDBJ databases">
        <authorList>
            <person name="Gilroy R."/>
        </authorList>
    </citation>
    <scope>NUCLEOTIDE SEQUENCE</scope>
    <source>
        <strain evidence="9">ChiGjej2B2-12916</strain>
    </source>
</reference>
<dbReference type="AlphaFoldDB" id="A0A9D1CHA3"/>
<accession>A0A9D1CHA3</accession>